<gene>
    <name evidence="1" type="ORF">HanXRQr2_Chr04g0185371</name>
</gene>
<organism evidence="1 2">
    <name type="scientific">Helianthus annuus</name>
    <name type="common">Common sunflower</name>
    <dbReference type="NCBI Taxonomy" id="4232"/>
    <lineage>
        <taxon>Eukaryota</taxon>
        <taxon>Viridiplantae</taxon>
        <taxon>Streptophyta</taxon>
        <taxon>Embryophyta</taxon>
        <taxon>Tracheophyta</taxon>
        <taxon>Spermatophyta</taxon>
        <taxon>Magnoliopsida</taxon>
        <taxon>eudicotyledons</taxon>
        <taxon>Gunneridae</taxon>
        <taxon>Pentapetalae</taxon>
        <taxon>asterids</taxon>
        <taxon>campanulids</taxon>
        <taxon>Asterales</taxon>
        <taxon>Asteraceae</taxon>
        <taxon>Asteroideae</taxon>
        <taxon>Heliantheae alliance</taxon>
        <taxon>Heliantheae</taxon>
        <taxon>Helianthus</taxon>
    </lineage>
</organism>
<comment type="caution">
    <text evidence="1">The sequence shown here is derived from an EMBL/GenBank/DDBJ whole genome shotgun (WGS) entry which is preliminary data.</text>
</comment>
<dbReference type="AlphaFoldDB" id="A0A9K3NT86"/>
<name>A0A9K3NT86_HELAN</name>
<dbReference type="Proteomes" id="UP000215914">
    <property type="component" value="Unassembled WGS sequence"/>
</dbReference>
<protein>
    <submittedName>
        <fullName evidence="1">Uncharacterized protein</fullName>
    </submittedName>
</protein>
<sequence>MSAPPAAGLTAPARMVGGTYAPPLLGPEAPASAGLGFGFSTKVSLGWARSLYGHLEVQWSPFLPHVLHTIRTAPPFDICASGSPDAFDSSAFEPVH</sequence>
<keyword evidence="2" id="KW-1185">Reference proteome</keyword>
<evidence type="ECO:0000313" key="2">
    <source>
        <dbReference type="Proteomes" id="UP000215914"/>
    </source>
</evidence>
<evidence type="ECO:0000313" key="1">
    <source>
        <dbReference type="EMBL" id="KAF5811776.1"/>
    </source>
</evidence>
<accession>A0A9K3NT86</accession>
<proteinExistence type="predicted"/>
<reference evidence="1" key="1">
    <citation type="journal article" date="2017" name="Nature">
        <title>The sunflower genome provides insights into oil metabolism, flowering and Asterid evolution.</title>
        <authorList>
            <person name="Badouin H."/>
            <person name="Gouzy J."/>
            <person name="Grassa C.J."/>
            <person name="Murat F."/>
            <person name="Staton S.E."/>
            <person name="Cottret L."/>
            <person name="Lelandais-Briere C."/>
            <person name="Owens G.L."/>
            <person name="Carrere S."/>
            <person name="Mayjonade B."/>
            <person name="Legrand L."/>
            <person name="Gill N."/>
            <person name="Kane N.C."/>
            <person name="Bowers J.E."/>
            <person name="Hubner S."/>
            <person name="Bellec A."/>
            <person name="Berard A."/>
            <person name="Berges H."/>
            <person name="Blanchet N."/>
            <person name="Boniface M.C."/>
            <person name="Brunel D."/>
            <person name="Catrice O."/>
            <person name="Chaidir N."/>
            <person name="Claudel C."/>
            <person name="Donnadieu C."/>
            <person name="Faraut T."/>
            <person name="Fievet G."/>
            <person name="Helmstetter N."/>
            <person name="King M."/>
            <person name="Knapp S.J."/>
            <person name="Lai Z."/>
            <person name="Le Paslier M.C."/>
            <person name="Lippi Y."/>
            <person name="Lorenzon L."/>
            <person name="Mandel J.R."/>
            <person name="Marage G."/>
            <person name="Marchand G."/>
            <person name="Marquand E."/>
            <person name="Bret-Mestries E."/>
            <person name="Morien E."/>
            <person name="Nambeesan S."/>
            <person name="Nguyen T."/>
            <person name="Pegot-Espagnet P."/>
            <person name="Pouilly N."/>
            <person name="Raftis F."/>
            <person name="Sallet E."/>
            <person name="Schiex T."/>
            <person name="Thomas J."/>
            <person name="Vandecasteele C."/>
            <person name="Vares D."/>
            <person name="Vear F."/>
            <person name="Vautrin S."/>
            <person name="Crespi M."/>
            <person name="Mangin B."/>
            <person name="Burke J.M."/>
            <person name="Salse J."/>
            <person name="Munos S."/>
            <person name="Vincourt P."/>
            <person name="Rieseberg L.H."/>
            <person name="Langlade N.B."/>
        </authorList>
    </citation>
    <scope>NUCLEOTIDE SEQUENCE</scope>
    <source>
        <tissue evidence="1">Leaves</tissue>
    </source>
</reference>
<reference evidence="1" key="2">
    <citation type="submission" date="2020-06" db="EMBL/GenBank/DDBJ databases">
        <title>Helianthus annuus Genome sequencing and assembly Release 2.</title>
        <authorList>
            <person name="Gouzy J."/>
            <person name="Langlade N."/>
            <person name="Munos S."/>
        </authorList>
    </citation>
    <scope>NUCLEOTIDE SEQUENCE</scope>
    <source>
        <tissue evidence="1">Leaves</tissue>
    </source>
</reference>
<dbReference type="EMBL" id="MNCJ02000319">
    <property type="protein sequence ID" value="KAF5811776.1"/>
    <property type="molecule type" value="Genomic_DNA"/>
</dbReference>
<dbReference type="Gramene" id="mRNA:HanXRQr2_Chr04g0185371">
    <property type="protein sequence ID" value="CDS:HanXRQr2_Chr04g0185371.1"/>
    <property type="gene ID" value="HanXRQr2_Chr04g0185371"/>
</dbReference>